<dbReference type="SUPFAM" id="SSF53822">
    <property type="entry name" value="Periplasmic binding protein-like I"/>
    <property type="match status" value="1"/>
</dbReference>
<dbReference type="InterPro" id="IPR028082">
    <property type="entry name" value="Peripla_BP_I"/>
</dbReference>
<protein>
    <submittedName>
        <fullName evidence="3">Amino acid/amide ABC transporter substrate-binding protein, HAAT family</fullName>
    </submittedName>
</protein>
<dbReference type="InterPro" id="IPR006311">
    <property type="entry name" value="TAT_signal"/>
</dbReference>
<reference evidence="3 4" key="1">
    <citation type="submission" date="2016-10" db="EMBL/GenBank/DDBJ databases">
        <authorList>
            <person name="de Groot N.N."/>
        </authorList>
    </citation>
    <scope>NUCLEOTIDE SEQUENCE [LARGE SCALE GENOMIC DNA]</scope>
    <source>
        <strain evidence="3 4">DSM 22187</strain>
    </source>
</reference>
<evidence type="ECO:0000259" key="2">
    <source>
        <dbReference type="Pfam" id="PF13458"/>
    </source>
</evidence>
<dbReference type="Gene3D" id="3.40.50.2300">
    <property type="match status" value="2"/>
</dbReference>
<dbReference type="AlphaFoldDB" id="A0A1H6VQ20"/>
<dbReference type="PANTHER" id="PTHR47628">
    <property type="match status" value="1"/>
</dbReference>
<dbReference type="InterPro" id="IPR028081">
    <property type="entry name" value="Leu-bd"/>
</dbReference>
<accession>A0A1H6VQ20</accession>
<dbReference type="Proteomes" id="UP000198888">
    <property type="component" value="Unassembled WGS sequence"/>
</dbReference>
<gene>
    <name evidence="3" type="ORF">SAMN05444271_11857</name>
</gene>
<evidence type="ECO:0000313" key="4">
    <source>
        <dbReference type="Proteomes" id="UP000198888"/>
    </source>
</evidence>
<keyword evidence="1" id="KW-0732">Signal</keyword>
<dbReference type="STRING" id="1073996.SAMN05444271_11857"/>
<dbReference type="PANTHER" id="PTHR47628:SF1">
    <property type="entry name" value="ALIPHATIC AMIDASE EXPRESSION-REGULATING PROTEIN"/>
    <property type="match status" value="1"/>
</dbReference>
<sequence>MDMKSNSVNRRTFVKTAGAAGITVSIAGCSGGGSDDSDTIKIGILEDQSGNFSINGLPKYRSSVLAIEEINEAGGILGREVEYVAPDPQSNVQRYRELAEQLILQDDVDMLTGAFASNTREAIRPTVNEEEQLYFYSNEYEGGLCDNTTFAIGSIPEQQYGTLIPYMIDEFGPEAYIIAADYNFGQLSADWIRAYVEENGGEVVGEEFPPLSVSQYGSSINRIQDADPDFLATVLVGSNQSAFFTQAENLGLDVPMASSVNLSQSYEHVRFDPPTMEGMHSAVYYMEEIPTDRNQDFVDRFYDRWPDNEYIAQMAMSPYVTLQLYKQAVEEAGTVDQQEVISVLEEGMDVEAPSGDLSLKGSTHHMSHNMRLARVEEDHSISFIESDIVEPSFLEEAIGCDLTEQSDTTQYSLEDADDFRSYIGNNSF</sequence>
<name>A0A1H6VQ20_9EURY</name>
<dbReference type="PROSITE" id="PS51257">
    <property type="entry name" value="PROKAR_LIPOPROTEIN"/>
    <property type="match status" value="1"/>
</dbReference>
<organism evidence="3 4">
    <name type="scientific">Halohasta litchfieldiae</name>
    <dbReference type="NCBI Taxonomy" id="1073996"/>
    <lineage>
        <taxon>Archaea</taxon>
        <taxon>Methanobacteriati</taxon>
        <taxon>Methanobacteriota</taxon>
        <taxon>Stenosarchaea group</taxon>
        <taxon>Halobacteria</taxon>
        <taxon>Halobacteriales</taxon>
        <taxon>Haloferacaceae</taxon>
        <taxon>Halohasta</taxon>
    </lineage>
</organism>
<proteinExistence type="predicted"/>
<dbReference type="NCBIfam" id="TIGR03669">
    <property type="entry name" value="urea_ABC_arch"/>
    <property type="match status" value="1"/>
</dbReference>
<evidence type="ECO:0000313" key="3">
    <source>
        <dbReference type="EMBL" id="SEJ05796.1"/>
    </source>
</evidence>
<dbReference type="PROSITE" id="PS51318">
    <property type="entry name" value="TAT"/>
    <property type="match status" value="1"/>
</dbReference>
<evidence type="ECO:0000256" key="1">
    <source>
        <dbReference type="ARBA" id="ARBA00022729"/>
    </source>
</evidence>
<dbReference type="Pfam" id="PF13458">
    <property type="entry name" value="Peripla_BP_6"/>
    <property type="match status" value="1"/>
</dbReference>
<dbReference type="InterPro" id="IPR019968">
    <property type="entry name" value="Urea_ABC_transptr_substrate-bd"/>
</dbReference>
<keyword evidence="4" id="KW-1185">Reference proteome</keyword>
<dbReference type="EMBL" id="FNYR01000018">
    <property type="protein sequence ID" value="SEJ05796.1"/>
    <property type="molecule type" value="Genomic_DNA"/>
</dbReference>
<feature type="domain" description="Leucine-binding protein" evidence="2">
    <location>
        <begin position="39"/>
        <end position="378"/>
    </location>
</feature>